<evidence type="ECO:0000313" key="7">
    <source>
        <dbReference type="EMBL" id="KRL59197.1"/>
    </source>
</evidence>
<dbReference type="Proteomes" id="UP000051264">
    <property type="component" value="Unassembled WGS sequence"/>
</dbReference>
<evidence type="ECO:0000256" key="4">
    <source>
        <dbReference type="HAMAP-Rule" id="MF_02102"/>
    </source>
</evidence>
<dbReference type="AlphaFoldDB" id="A0A0R1RPL6"/>
<dbReference type="NCBIfam" id="NF001986">
    <property type="entry name" value="PRK00779.1"/>
    <property type="match status" value="1"/>
</dbReference>
<dbReference type="InterPro" id="IPR036901">
    <property type="entry name" value="Asp/Orn_carbamoylTrfase_sf"/>
</dbReference>
<dbReference type="HAMAP" id="MF_02102">
    <property type="entry name" value="PTCase"/>
    <property type="match status" value="1"/>
</dbReference>
<dbReference type="InterPro" id="IPR006132">
    <property type="entry name" value="Asp/Orn_carbamoyltranf_P-bd"/>
</dbReference>
<feature type="site" description="Important for structural integrity" evidence="4">
    <location>
        <position position="62"/>
    </location>
</feature>
<comment type="subcellular location">
    <subcellularLocation>
        <location evidence="4">Cytoplasm</location>
    </subcellularLocation>
</comment>
<dbReference type="InterPro" id="IPR006131">
    <property type="entry name" value="Asp_carbamoyltransf_Asp/Orn-bd"/>
</dbReference>
<comment type="similarity">
    <text evidence="4">Belongs to the aspartate/ornithine carbamoyltransferase superfamily. PTCase family.</text>
</comment>
<dbReference type="GO" id="GO:0033390">
    <property type="term" value="P:putrescine biosynthetic process from arginine via N-carbamoylputrescine"/>
    <property type="evidence" value="ECO:0007669"/>
    <property type="project" value="UniProtKB-UniRule"/>
</dbReference>
<protein>
    <recommendedName>
        <fullName evidence="4">Putrescine carbamoyltransferase</fullName>
        <shortName evidence="4">PTC</shortName>
        <shortName evidence="4">PTCase</shortName>
        <ecNumber evidence="4">2.1.3.6</ecNumber>
    </recommendedName>
    <alternativeName>
        <fullName evidence="4">Putrescine transcarbamoylase</fullName>
    </alternativeName>
    <alternativeName>
        <fullName evidence="4">Putrescine transcarbamylase</fullName>
    </alternativeName>
</protein>
<feature type="binding site" evidence="4">
    <location>
        <begin position="306"/>
        <end position="309"/>
    </location>
    <ligand>
        <name>putrescine</name>
        <dbReference type="ChEBI" id="CHEBI:326268"/>
    </ligand>
</feature>
<dbReference type="GO" id="GO:0004585">
    <property type="term" value="F:ornithine carbamoyltransferase activity"/>
    <property type="evidence" value="ECO:0007669"/>
    <property type="project" value="UniProtKB-UniRule"/>
</dbReference>
<dbReference type="UniPathway" id="UPA00534">
    <property type="reaction ID" value="UER00941"/>
</dbReference>
<dbReference type="PATRIC" id="fig|1423747.3.peg.1852"/>
<keyword evidence="1 4" id="KW-0963">Cytoplasm</keyword>
<feature type="domain" description="Aspartate/ornithine carbamoyltransferase Asp/Orn-binding" evidence="5">
    <location>
        <begin position="190"/>
        <end position="346"/>
    </location>
</feature>
<dbReference type="PROSITE" id="PS00097">
    <property type="entry name" value="CARBAMOYLTRANSFERASE"/>
    <property type="match status" value="1"/>
</dbReference>
<dbReference type="PANTHER" id="PTHR45753">
    <property type="entry name" value="ORNITHINE CARBAMOYLTRANSFERASE, MITOCHONDRIAL"/>
    <property type="match status" value="1"/>
</dbReference>
<organism evidence="7 8">
    <name type="scientific">Latilactobacillus fuchuensis DSM 14340 = JCM 11249</name>
    <dbReference type="NCBI Taxonomy" id="1423747"/>
    <lineage>
        <taxon>Bacteria</taxon>
        <taxon>Bacillati</taxon>
        <taxon>Bacillota</taxon>
        <taxon>Bacilli</taxon>
        <taxon>Lactobacillales</taxon>
        <taxon>Lactobacillaceae</taxon>
        <taxon>Latilactobacillus</taxon>
    </lineage>
</organism>
<evidence type="ECO:0000259" key="6">
    <source>
        <dbReference type="Pfam" id="PF02729"/>
    </source>
</evidence>
<keyword evidence="2 4" id="KW-0808">Transferase</keyword>
<evidence type="ECO:0000259" key="5">
    <source>
        <dbReference type="Pfam" id="PF00185"/>
    </source>
</evidence>
<dbReference type="NCBIfam" id="TIGR04384">
    <property type="entry name" value="putr_carbamoyl"/>
    <property type="match status" value="1"/>
</dbReference>
<comment type="subunit">
    <text evidence="4">Homotrimer.</text>
</comment>
<dbReference type="PRINTS" id="PR00100">
    <property type="entry name" value="AOTCASE"/>
</dbReference>
<feature type="binding site" evidence="4">
    <location>
        <position position="140"/>
    </location>
    <ligand>
        <name>carbamoyl phosphate</name>
        <dbReference type="ChEBI" id="CHEBI:58228"/>
    </ligand>
</feature>
<dbReference type="PRINTS" id="PR00102">
    <property type="entry name" value="OTCASE"/>
</dbReference>
<name>A0A0R1RPL6_9LACO</name>
<dbReference type="FunFam" id="3.40.50.1370:FF:000008">
    <property type="entry name" value="Ornithine carbamoyltransferase"/>
    <property type="match status" value="1"/>
</dbReference>
<dbReference type="GO" id="GO:0019240">
    <property type="term" value="P:citrulline biosynthetic process"/>
    <property type="evidence" value="ECO:0007669"/>
    <property type="project" value="TreeGrafter"/>
</dbReference>
<dbReference type="GO" id="GO:0050231">
    <property type="term" value="F:putrescine carbamoyltransferase activity"/>
    <property type="evidence" value="ECO:0007669"/>
    <property type="project" value="UniProtKB-UniRule"/>
</dbReference>
<evidence type="ECO:0000256" key="3">
    <source>
        <dbReference type="ARBA" id="ARBA00023115"/>
    </source>
</evidence>
<dbReference type="GO" id="GO:0042450">
    <property type="term" value="P:L-arginine biosynthetic process via ornithine"/>
    <property type="evidence" value="ECO:0007669"/>
    <property type="project" value="UniProtKB-UniRule"/>
</dbReference>
<reference evidence="7 8" key="1">
    <citation type="journal article" date="2015" name="Genome Announc.">
        <title>Expanding the biotechnology potential of lactobacilli through comparative genomics of 213 strains and associated genera.</title>
        <authorList>
            <person name="Sun Z."/>
            <person name="Harris H.M."/>
            <person name="McCann A."/>
            <person name="Guo C."/>
            <person name="Argimon S."/>
            <person name="Zhang W."/>
            <person name="Yang X."/>
            <person name="Jeffery I.B."/>
            <person name="Cooney J.C."/>
            <person name="Kagawa T.F."/>
            <person name="Liu W."/>
            <person name="Song Y."/>
            <person name="Salvetti E."/>
            <person name="Wrobel A."/>
            <person name="Rasinkangas P."/>
            <person name="Parkhill J."/>
            <person name="Rea M.C."/>
            <person name="O'Sullivan O."/>
            <person name="Ritari J."/>
            <person name="Douillard F.P."/>
            <person name="Paul Ross R."/>
            <person name="Yang R."/>
            <person name="Briner A.E."/>
            <person name="Felis G.E."/>
            <person name="de Vos W.M."/>
            <person name="Barrangou R."/>
            <person name="Klaenhammer T.R."/>
            <person name="Caufield P.W."/>
            <person name="Cui Y."/>
            <person name="Zhang H."/>
            <person name="O'Toole P.W."/>
        </authorList>
    </citation>
    <scope>NUCLEOTIDE SEQUENCE [LARGE SCALE GENOMIC DNA]</scope>
    <source>
        <strain evidence="7 8">DSM 14340</strain>
    </source>
</reference>
<dbReference type="InterPro" id="IPR024903">
    <property type="entry name" value="PtcA"/>
</dbReference>
<dbReference type="PANTHER" id="PTHR45753:SF3">
    <property type="entry name" value="ORNITHINE TRANSCARBAMYLASE, MITOCHONDRIAL"/>
    <property type="match status" value="1"/>
</dbReference>
<dbReference type="EMBL" id="AZEX01000054">
    <property type="protein sequence ID" value="KRL59197.1"/>
    <property type="molecule type" value="Genomic_DNA"/>
</dbReference>
<dbReference type="Pfam" id="PF00185">
    <property type="entry name" value="OTCace"/>
    <property type="match status" value="1"/>
</dbReference>
<sequence>MLSGEQVKNYFNQDEKILYCKRSQKEINYFRRWPIMKRDFIDTKTYTQAEIQYLIDLGLQIKHDIKAGNYPQLLSNRTLGMLFEESSTRTRVSFETAMTQLGGHAQYLAPGQIHLGSSESESLGDTAIVLSRLVDILMARVATHKTIETIANAATVPVLNGMTDYNHPTQEIGDIITMAEHLPAGKKLSDCKVVFVGDATQVCVSLMFVATKMGMQFVQFGPKGYHIKPETLAIGQKNAELSGGSVLITEDAEEAMKDADFVYTDVWYGLYESPLSYDERMAIFYPKYQVNDQLMAKAAPHAKFMHCLPANRGEEVTDSVLDSKASVAWDEAENRLTAMRALLVYLMAPTMNYSTETLDHLNDETLKALLINRVDSTK</sequence>
<evidence type="ECO:0000313" key="8">
    <source>
        <dbReference type="Proteomes" id="UP000051264"/>
    </source>
</evidence>
<dbReference type="Pfam" id="PF02729">
    <property type="entry name" value="OTCace_N"/>
    <property type="match status" value="1"/>
</dbReference>
<keyword evidence="3 4" id="KW-0620">Polyamine biosynthesis</keyword>
<dbReference type="InterPro" id="IPR006130">
    <property type="entry name" value="Asp/Orn_carbamoylTrfase"/>
</dbReference>
<gene>
    <name evidence="4" type="primary">ptcA</name>
    <name evidence="7" type="ORF">FC69_GL001823</name>
</gene>
<accession>A0A0R1RPL6</accession>
<comment type="function">
    <text evidence="4">Catalyzes the phosphorolysis of N-carbamoylputrescine to form carbamoyl phosphate and putrescine. Is involved in the degradation pathway of the polyamine agmatine.</text>
</comment>
<feature type="domain" description="Aspartate/ornithine carbamoyltransferase carbamoyl-P binding" evidence="6">
    <location>
        <begin position="38"/>
        <end position="180"/>
    </location>
</feature>
<evidence type="ECO:0000256" key="2">
    <source>
        <dbReference type="ARBA" id="ARBA00022679"/>
    </source>
</evidence>
<feature type="site" description="Important for structural integrity" evidence="4">
    <location>
        <position position="180"/>
    </location>
</feature>
<dbReference type="GO" id="GO:0016597">
    <property type="term" value="F:amino acid binding"/>
    <property type="evidence" value="ECO:0007669"/>
    <property type="project" value="InterPro"/>
</dbReference>
<evidence type="ECO:0000256" key="1">
    <source>
        <dbReference type="ARBA" id="ARBA00022490"/>
    </source>
</evidence>
<comment type="pathway">
    <text evidence="4">Amine and polyamine biosynthesis; putrescine biosynthesis via agmatine pathway; putrescine from N-carbamoylputrescine (transferase route): step 1/1.</text>
</comment>
<dbReference type="Gene3D" id="3.40.50.1370">
    <property type="entry name" value="Aspartate/ornithine carbamoyltransferase"/>
    <property type="match status" value="2"/>
</dbReference>
<comment type="caution">
    <text evidence="7">The sequence shown here is derived from an EMBL/GenBank/DDBJ whole genome shotgun (WGS) entry which is preliminary data.</text>
</comment>
<dbReference type="SUPFAM" id="SSF53671">
    <property type="entry name" value="Aspartate/ornithine carbamoyltransferase"/>
    <property type="match status" value="1"/>
</dbReference>
<proteinExistence type="inferred from homology"/>
<comment type="catalytic activity">
    <reaction evidence="4">
        <text>carbamoyl phosphate + putrescine = N-carbamoylputrescine + phosphate + H(+)</text>
        <dbReference type="Rhea" id="RHEA:21936"/>
        <dbReference type="ChEBI" id="CHEBI:15378"/>
        <dbReference type="ChEBI" id="CHEBI:43474"/>
        <dbReference type="ChEBI" id="CHEBI:58228"/>
        <dbReference type="ChEBI" id="CHEBI:58318"/>
        <dbReference type="ChEBI" id="CHEBI:326268"/>
        <dbReference type="EC" id="2.1.3.6"/>
    </reaction>
</comment>
<dbReference type="EC" id="2.1.3.6" evidence="4"/>
<dbReference type="eggNOG" id="COG0078">
    <property type="taxonomic scope" value="Bacteria"/>
</dbReference>
<dbReference type="STRING" id="1423747.FC69_GL001823"/>
<feature type="binding site" evidence="4">
    <location>
        <position position="167"/>
    </location>
    <ligand>
        <name>carbamoyl phosphate</name>
        <dbReference type="ChEBI" id="CHEBI:58228"/>
    </ligand>
</feature>
<dbReference type="InterPro" id="IPR002292">
    <property type="entry name" value="Orn/put_carbamltrans"/>
</dbReference>
<dbReference type="NCBIfam" id="TIGR00658">
    <property type="entry name" value="orni_carb_tr"/>
    <property type="match status" value="1"/>
</dbReference>
<feature type="binding site" evidence="4">
    <location>
        <begin position="87"/>
        <end position="91"/>
    </location>
    <ligand>
        <name>carbamoyl phosphate</name>
        <dbReference type="ChEBI" id="CHEBI:58228"/>
    </ligand>
</feature>
<dbReference type="GO" id="GO:0005737">
    <property type="term" value="C:cytoplasm"/>
    <property type="evidence" value="ECO:0007669"/>
    <property type="project" value="UniProtKB-SubCell"/>
</dbReference>